<dbReference type="GO" id="GO:0005886">
    <property type="term" value="C:plasma membrane"/>
    <property type="evidence" value="ECO:0007669"/>
    <property type="project" value="TreeGrafter"/>
</dbReference>
<dbReference type="KEGG" id="btab:109044773"/>
<feature type="transmembrane region" description="Helical" evidence="6">
    <location>
        <begin position="37"/>
        <end position="53"/>
    </location>
</feature>
<dbReference type="PANTHER" id="PTHR16521">
    <property type="entry name" value="TYPE-1 ANGIOTENSIN II RECEPTOR-ASSOCIATED PROTEIN"/>
    <property type="match status" value="1"/>
</dbReference>
<dbReference type="Pfam" id="PF06396">
    <property type="entry name" value="AGTRAP"/>
    <property type="match status" value="1"/>
</dbReference>
<feature type="transmembrane region" description="Helical" evidence="6">
    <location>
        <begin position="65"/>
        <end position="86"/>
    </location>
</feature>
<keyword evidence="8" id="KW-1185">Reference proteome</keyword>
<evidence type="ECO:0000256" key="1">
    <source>
        <dbReference type="ARBA" id="ARBA00004141"/>
    </source>
</evidence>
<accession>A0A9P0A0U9</accession>
<feature type="transmembrane region" description="Helical" evidence="6">
    <location>
        <begin position="12"/>
        <end position="31"/>
    </location>
</feature>
<dbReference type="EMBL" id="OU963862">
    <property type="protein sequence ID" value="CAH0381740.1"/>
    <property type="molecule type" value="Genomic_DNA"/>
</dbReference>
<protein>
    <submittedName>
        <fullName evidence="7">Uncharacterized protein</fullName>
    </submittedName>
</protein>
<keyword evidence="4 6" id="KW-0472">Membrane</keyword>
<dbReference type="SMART" id="SM00805">
    <property type="entry name" value="AGTRAP"/>
    <property type="match status" value="1"/>
</dbReference>
<reference evidence="7" key="1">
    <citation type="submission" date="2021-12" db="EMBL/GenBank/DDBJ databases">
        <authorList>
            <person name="King R."/>
        </authorList>
    </citation>
    <scope>NUCLEOTIDE SEQUENCE</scope>
</reference>
<evidence type="ECO:0000256" key="2">
    <source>
        <dbReference type="ARBA" id="ARBA00022692"/>
    </source>
</evidence>
<evidence type="ECO:0000256" key="5">
    <source>
        <dbReference type="SAM" id="MobiDB-lite"/>
    </source>
</evidence>
<gene>
    <name evidence="7" type="ORF">BEMITA_LOCUS1359</name>
</gene>
<dbReference type="AlphaFoldDB" id="A0A9P0A0U9"/>
<feature type="region of interest" description="Disordered" evidence="5">
    <location>
        <begin position="169"/>
        <end position="217"/>
    </location>
</feature>
<dbReference type="Proteomes" id="UP001152759">
    <property type="component" value="Chromosome 1"/>
</dbReference>
<feature type="region of interest" description="Disordered" evidence="5">
    <location>
        <begin position="251"/>
        <end position="288"/>
    </location>
</feature>
<keyword evidence="2 6" id="KW-0812">Transmembrane</keyword>
<feature type="compositionally biased region" description="Polar residues" evidence="5">
    <location>
        <begin position="197"/>
        <end position="210"/>
    </location>
</feature>
<feature type="compositionally biased region" description="Basic and acidic residues" evidence="5">
    <location>
        <begin position="274"/>
        <end position="288"/>
    </location>
</feature>
<comment type="subcellular location">
    <subcellularLocation>
        <location evidence="1">Membrane</location>
        <topology evidence="1">Multi-pass membrane protein</topology>
    </subcellularLocation>
</comment>
<evidence type="ECO:0000256" key="6">
    <source>
        <dbReference type="SAM" id="Phobius"/>
    </source>
</evidence>
<feature type="transmembrane region" description="Helical" evidence="6">
    <location>
        <begin position="92"/>
        <end position="112"/>
    </location>
</feature>
<evidence type="ECO:0000313" key="8">
    <source>
        <dbReference type="Proteomes" id="UP001152759"/>
    </source>
</evidence>
<dbReference type="GO" id="GO:0038166">
    <property type="term" value="P:angiotensin-activated signaling pathway"/>
    <property type="evidence" value="ECO:0007669"/>
    <property type="project" value="InterPro"/>
</dbReference>
<sequence length="288" mass="32533">MDLAGFQRHLENLRIIFLLHFILISWALLGYWTPTAYLFYNGAFLFTLLWGLHNKESEEPIIMALYINCLSILFDVPVILFFFPLVRFGSQILSIIASLLNLLLRFFTIISLSKLLQQRNGTIPPFLSSILGAAVDGEERSYEDIDRTTIHQSVPQTEVGLDAKLSCKQQPKIPPKTSQCKSTPEKHSKETSEDEVPNSSKTLSHTPSKTSHCKSNHSQCLTKTYEDELVEPSETSSRTSSKASVCEVITPDLYPEEAPEDKNVQSSKTLHCKRTPDHSPDKTCERKC</sequence>
<dbReference type="PANTHER" id="PTHR16521:SF3">
    <property type="entry name" value="TYPE-1 ANGIOTENSIN II RECEPTOR-ASSOCIATED PROTEIN"/>
    <property type="match status" value="1"/>
</dbReference>
<evidence type="ECO:0000256" key="3">
    <source>
        <dbReference type="ARBA" id="ARBA00022989"/>
    </source>
</evidence>
<dbReference type="InterPro" id="IPR009436">
    <property type="entry name" value="AGTRAP"/>
</dbReference>
<evidence type="ECO:0000313" key="7">
    <source>
        <dbReference type="EMBL" id="CAH0381740.1"/>
    </source>
</evidence>
<keyword evidence="3 6" id="KW-1133">Transmembrane helix</keyword>
<name>A0A9P0A0U9_BEMTA</name>
<proteinExistence type="predicted"/>
<organism evidence="7 8">
    <name type="scientific">Bemisia tabaci</name>
    <name type="common">Sweetpotato whitefly</name>
    <name type="synonym">Aleurodes tabaci</name>
    <dbReference type="NCBI Taxonomy" id="7038"/>
    <lineage>
        <taxon>Eukaryota</taxon>
        <taxon>Metazoa</taxon>
        <taxon>Ecdysozoa</taxon>
        <taxon>Arthropoda</taxon>
        <taxon>Hexapoda</taxon>
        <taxon>Insecta</taxon>
        <taxon>Pterygota</taxon>
        <taxon>Neoptera</taxon>
        <taxon>Paraneoptera</taxon>
        <taxon>Hemiptera</taxon>
        <taxon>Sternorrhyncha</taxon>
        <taxon>Aleyrodoidea</taxon>
        <taxon>Aleyrodidae</taxon>
        <taxon>Aleyrodinae</taxon>
        <taxon>Bemisia</taxon>
    </lineage>
</organism>
<evidence type="ECO:0000256" key="4">
    <source>
        <dbReference type="ARBA" id="ARBA00023136"/>
    </source>
</evidence>